<dbReference type="HAMAP" id="MF_01940">
    <property type="entry name" value="RNA_CPDase"/>
    <property type="match status" value="1"/>
</dbReference>
<feature type="domain" description="Phosphoesterase HXTX" evidence="3">
    <location>
        <begin position="14"/>
        <end position="93"/>
    </location>
</feature>
<comment type="function">
    <text evidence="2">Hydrolyzes RNA 2',3'-cyclic phosphodiester to an RNA 2'-phosphomonoester.</text>
</comment>
<feature type="domain" description="Phosphoesterase HXTX" evidence="3">
    <location>
        <begin position="100"/>
        <end position="177"/>
    </location>
</feature>
<dbReference type="PANTHER" id="PTHR35561:SF1">
    <property type="entry name" value="RNA 2',3'-CYCLIC PHOSPHODIESTERASE"/>
    <property type="match status" value="1"/>
</dbReference>
<feature type="active site" description="Proton donor" evidence="2">
    <location>
        <position position="42"/>
    </location>
</feature>
<dbReference type="EC" id="3.1.4.58" evidence="2"/>
<comment type="caution">
    <text evidence="4">The sequence shown here is derived from an EMBL/GenBank/DDBJ whole genome shotgun (WGS) entry which is preliminary data.</text>
</comment>
<dbReference type="Proteomes" id="UP000391834">
    <property type="component" value="Unassembled WGS sequence"/>
</dbReference>
<dbReference type="NCBIfam" id="TIGR02258">
    <property type="entry name" value="2_5_ligase"/>
    <property type="match status" value="1"/>
</dbReference>
<dbReference type="AlphaFoldDB" id="A0A5M4AWJ2"/>
<dbReference type="InterPro" id="IPR009097">
    <property type="entry name" value="Cyclic_Pdiesterase"/>
</dbReference>
<evidence type="ECO:0000313" key="4">
    <source>
        <dbReference type="EMBL" id="GET32285.1"/>
    </source>
</evidence>
<feature type="short sequence motif" description="HXTX 2" evidence="2">
    <location>
        <begin position="128"/>
        <end position="131"/>
    </location>
</feature>
<dbReference type="EMBL" id="BLAX01000001">
    <property type="protein sequence ID" value="GET32285.1"/>
    <property type="molecule type" value="Genomic_DNA"/>
</dbReference>
<evidence type="ECO:0000313" key="5">
    <source>
        <dbReference type="Proteomes" id="UP000391834"/>
    </source>
</evidence>
<gene>
    <name evidence="4" type="ORF">PbJCM13498_11480</name>
</gene>
<feature type="active site" description="Proton acceptor" evidence="2">
    <location>
        <position position="128"/>
    </location>
</feature>
<dbReference type="Pfam" id="PF02834">
    <property type="entry name" value="LigT_PEase"/>
    <property type="match status" value="2"/>
</dbReference>
<dbReference type="InterPro" id="IPR004175">
    <property type="entry name" value="RNA_CPDase"/>
</dbReference>
<keyword evidence="1 2" id="KW-0378">Hydrolase</keyword>
<name>A0A5M4AWJ2_9BACT</name>
<sequence>MSKRTFIAISIRPEEKLLAFIRELQGELPKSRINWVNPATMHLTLRFLGNTTKEQIGQILKDAPGLFNRQNSFEIELKGFGKFGSGLNPKVLWIGLGENDALSELAHEVEIMAQNAGFVGEARDFRPHLTLGRVKWLKEAENLKKKLEAYRDATFQLMMIKEVVFYESILKPAGPIYRSIQKFPLVD</sequence>
<dbReference type="SUPFAM" id="SSF55144">
    <property type="entry name" value="LigT-like"/>
    <property type="match status" value="1"/>
</dbReference>
<proteinExistence type="inferred from homology"/>
<evidence type="ECO:0000259" key="3">
    <source>
        <dbReference type="Pfam" id="PF02834"/>
    </source>
</evidence>
<dbReference type="OrthoDB" id="9789350at2"/>
<dbReference type="RefSeq" id="WP_025863232.1">
    <property type="nucleotide sequence ID" value="NZ_BLAX01000001.1"/>
</dbReference>
<dbReference type="Gene3D" id="3.90.1140.10">
    <property type="entry name" value="Cyclic phosphodiesterase"/>
    <property type="match status" value="1"/>
</dbReference>
<comment type="catalytic activity">
    <reaction evidence="2">
        <text>a 3'-end 2',3'-cyclophospho-ribonucleotide-RNA + H2O = a 3'-end 2'-phospho-ribonucleotide-RNA + H(+)</text>
        <dbReference type="Rhea" id="RHEA:11828"/>
        <dbReference type="Rhea" id="RHEA-COMP:10464"/>
        <dbReference type="Rhea" id="RHEA-COMP:17353"/>
        <dbReference type="ChEBI" id="CHEBI:15377"/>
        <dbReference type="ChEBI" id="CHEBI:15378"/>
        <dbReference type="ChEBI" id="CHEBI:83064"/>
        <dbReference type="ChEBI" id="CHEBI:173113"/>
        <dbReference type="EC" id="3.1.4.58"/>
    </reaction>
</comment>
<dbReference type="InterPro" id="IPR014051">
    <property type="entry name" value="Phosphoesterase_HXTX"/>
</dbReference>
<dbReference type="GO" id="GO:0004113">
    <property type="term" value="F:2',3'-cyclic-nucleotide 3'-phosphodiesterase activity"/>
    <property type="evidence" value="ECO:0007669"/>
    <property type="project" value="InterPro"/>
</dbReference>
<organism evidence="4 5">
    <name type="scientific">Prolixibacter bellariivorans</name>
    <dbReference type="NCBI Taxonomy" id="314319"/>
    <lineage>
        <taxon>Bacteria</taxon>
        <taxon>Pseudomonadati</taxon>
        <taxon>Bacteroidota</taxon>
        <taxon>Bacteroidia</taxon>
        <taxon>Marinilabiliales</taxon>
        <taxon>Prolixibacteraceae</taxon>
        <taxon>Prolixibacter</taxon>
    </lineage>
</organism>
<dbReference type="GO" id="GO:0008664">
    <property type="term" value="F:RNA 2',3'-cyclic 3'-phosphodiesterase activity"/>
    <property type="evidence" value="ECO:0007669"/>
    <property type="project" value="UniProtKB-EC"/>
</dbReference>
<reference evidence="4 5" key="1">
    <citation type="submission" date="2019-10" db="EMBL/GenBank/DDBJ databases">
        <title>Prolixibacter strains distinguished by the presence of nitrate reductase genes were adept at nitrate-dependent anaerobic corrosion of metallic iron and carbon steel.</title>
        <authorList>
            <person name="Iino T."/>
            <person name="Shono N."/>
            <person name="Ito K."/>
            <person name="Nakamura R."/>
            <person name="Sueoka K."/>
            <person name="Harayama S."/>
            <person name="Ohkuma M."/>
        </authorList>
    </citation>
    <scope>NUCLEOTIDE SEQUENCE [LARGE SCALE GENOMIC DNA]</scope>
    <source>
        <strain evidence="4 5">JCM 13498</strain>
    </source>
</reference>
<evidence type="ECO:0000256" key="1">
    <source>
        <dbReference type="ARBA" id="ARBA00022801"/>
    </source>
</evidence>
<protein>
    <recommendedName>
        <fullName evidence="2">RNA 2',3'-cyclic phosphodiesterase</fullName>
        <shortName evidence="2">RNA 2',3'-CPDase</shortName>
        <ecNumber evidence="2">3.1.4.58</ecNumber>
    </recommendedName>
</protein>
<keyword evidence="5" id="KW-1185">Reference proteome</keyword>
<comment type="similarity">
    <text evidence="2">Belongs to the 2H phosphoesterase superfamily. ThpR family.</text>
</comment>
<accession>A0A5M4AWJ2</accession>
<evidence type="ECO:0000256" key="2">
    <source>
        <dbReference type="HAMAP-Rule" id="MF_01940"/>
    </source>
</evidence>
<feature type="short sequence motif" description="HXTX 1" evidence="2">
    <location>
        <begin position="42"/>
        <end position="45"/>
    </location>
</feature>
<dbReference type="PANTHER" id="PTHR35561">
    <property type="entry name" value="RNA 2',3'-CYCLIC PHOSPHODIESTERASE"/>
    <property type="match status" value="1"/>
</dbReference>